<gene>
    <name evidence="2" type="ORF">MtrunA17_Chr2g0290591</name>
</gene>
<dbReference type="EMBL" id="PSQE01000002">
    <property type="protein sequence ID" value="RHN72697.1"/>
    <property type="molecule type" value="Genomic_DNA"/>
</dbReference>
<name>A0A396JC04_MEDTR</name>
<keyword evidence="1" id="KW-0175">Coiled coil</keyword>
<organism evidence="2 3">
    <name type="scientific">Medicago truncatula</name>
    <name type="common">Barrel medic</name>
    <name type="synonym">Medicago tribuloides</name>
    <dbReference type="NCBI Taxonomy" id="3880"/>
    <lineage>
        <taxon>Eukaryota</taxon>
        <taxon>Viridiplantae</taxon>
        <taxon>Streptophyta</taxon>
        <taxon>Embryophyta</taxon>
        <taxon>Tracheophyta</taxon>
        <taxon>Spermatophyta</taxon>
        <taxon>Magnoliopsida</taxon>
        <taxon>eudicotyledons</taxon>
        <taxon>Gunneridae</taxon>
        <taxon>Pentapetalae</taxon>
        <taxon>rosids</taxon>
        <taxon>fabids</taxon>
        <taxon>Fabales</taxon>
        <taxon>Fabaceae</taxon>
        <taxon>Papilionoideae</taxon>
        <taxon>50 kb inversion clade</taxon>
        <taxon>NPAAA clade</taxon>
        <taxon>Hologalegina</taxon>
        <taxon>IRL clade</taxon>
        <taxon>Trifolieae</taxon>
        <taxon>Medicago</taxon>
    </lineage>
</organism>
<reference evidence="3" key="1">
    <citation type="journal article" date="2018" name="Nat. Plants">
        <title>Whole-genome landscape of Medicago truncatula symbiotic genes.</title>
        <authorList>
            <person name="Pecrix Y."/>
            <person name="Staton S.E."/>
            <person name="Sallet E."/>
            <person name="Lelandais-Briere C."/>
            <person name="Moreau S."/>
            <person name="Carrere S."/>
            <person name="Blein T."/>
            <person name="Jardinaud M.F."/>
            <person name="Latrasse D."/>
            <person name="Zouine M."/>
            <person name="Zahm M."/>
            <person name="Kreplak J."/>
            <person name="Mayjonade B."/>
            <person name="Satge C."/>
            <person name="Perez M."/>
            <person name="Cauet S."/>
            <person name="Marande W."/>
            <person name="Chantry-Darmon C."/>
            <person name="Lopez-Roques C."/>
            <person name="Bouchez O."/>
            <person name="Berard A."/>
            <person name="Debelle F."/>
            <person name="Munos S."/>
            <person name="Bendahmane A."/>
            <person name="Berges H."/>
            <person name="Niebel A."/>
            <person name="Buitink J."/>
            <person name="Frugier F."/>
            <person name="Benhamed M."/>
            <person name="Crespi M."/>
            <person name="Gouzy J."/>
            <person name="Gamas P."/>
        </authorList>
    </citation>
    <scope>NUCLEOTIDE SEQUENCE [LARGE SCALE GENOMIC DNA]</scope>
    <source>
        <strain evidence="3">cv. Jemalong A17</strain>
    </source>
</reference>
<evidence type="ECO:0000313" key="2">
    <source>
        <dbReference type="EMBL" id="RHN72697.1"/>
    </source>
</evidence>
<sequence length="162" mass="19211">MHVSNDHQSDNIIFLDVVEGVDKKGHIYGLGPEAGKYKPSTSIPFDNISPSEYEHMMTVISKMSVENMTLKEQLKTHEELIRSSKVESRLLRERSHEDSCLLREQFQKFRSLFHKAIQIYLHIDLILQVRIHLRVHLLDYLLYYFEKLIIIFSFNYNVIILY</sequence>
<accession>A0A396JC04</accession>
<protein>
    <submittedName>
        <fullName evidence="2">Uncharacterized protein</fullName>
    </submittedName>
</protein>
<evidence type="ECO:0000313" key="3">
    <source>
        <dbReference type="Proteomes" id="UP000265566"/>
    </source>
</evidence>
<comment type="caution">
    <text evidence="2">The sequence shown here is derived from an EMBL/GenBank/DDBJ whole genome shotgun (WGS) entry which is preliminary data.</text>
</comment>
<dbReference type="Gramene" id="rna8446">
    <property type="protein sequence ID" value="RHN72697.1"/>
    <property type="gene ID" value="gene8446"/>
</dbReference>
<feature type="coiled-coil region" evidence="1">
    <location>
        <begin position="60"/>
        <end position="87"/>
    </location>
</feature>
<evidence type="ECO:0000256" key="1">
    <source>
        <dbReference type="SAM" id="Coils"/>
    </source>
</evidence>
<dbReference type="AlphaFoldDB" id="A0A396JC04"/>
<proteinExistence type="predicted"/>
<dbReference type="Proteomes" id="UP000265566">
    <property type="component" value="Chromosome 2"/>
</dbReference>